<accession>A0A3A9Y2Z7</accession>
<dbReference type="AlphaFoldDB" id="A0A3A9Y2Z7"/>
<sequence length="263" mass="29078">MTITSRVRDVGASAATSFAGSGSRTMTTAGWFNRDHELPPGRELFRSDRWFHLMAYSASHGQLLLRSEPVYGDDDQAGPETTIDVLFKPVEAVKLRGSLRGLVIRCADSNEAEHVKASLPGVDWKGLHVFMLQSPDLHQPDYVVSMAVGWHEGVLPRMQQSFFGGGILPGDRWNLTPLHGVGAGLDMAPAQELLNALRADEYPPRRRERHRHVFVLMARYDRADGRTVSGVGVFLTEEDAEEARALYASGVEDCWIEVLPVAV</sequence>
<protein>
    <submittedName>
        <fullName evidence="1">Uncharacterized protein</fullName>
    </submittedName>
</protein>
<dbReference type="RefSeq" id="WP_120689426.1">
    <property type="nucleotide sequence ID" value="NZ_RAZT01000007.1"/>
</dbReference>
<evidence type="ECO:0000313" key="1">
    <source>
        <dbReference type="EMBL" id="RKN31831.1"/>
    </source>
</evidence>
<gene>
    <name evidence="1" type="ORF">D7044_16280</name>
</gene>
<evidence type="ECO:0000313" key="2">
    <source>
        <dbReference type="Proteomes" id="UP000275865"/>
    </source>
</evidence>
<dbReference type="Proteomes" id="UP000275865">
    <property type="component" value="Unassembled WGS sequence"/>
</dbReference>
<organism evidence="1 2">
    <name type="scientific">Micromonospora musae</name>
    <dbReference type="NCBI Taxonomy" id="1894970"/>
    <lineage>
        <taxon>Bacteria</taxon>
        <taxon>Bacillati</taxon>
        <taxon>Actinomycetota</taxon>
        <taxon>Actinomycetes</taxon>
        <taxon>Micromonosporales</taxon>
        <taxon>Micromonosporaceae</taxon>
        <taxon>Micromonospora</taxon>
    </lineage>
</organism>
<comment type="caution">
    <text evidence="1">The sequence shown here is derived from an EMBL/GenBank/DDBJ whole genome shotgun (WGS) entry which is preliminary data.</text>
</comment>
<proteinExistence type="predicted"/>
<dbReference type="EMBL" id="RAZT01000007">
    <property type="protein sequence ID" value="RKN31831.1"/>
    <property type="molecule type" value="Genomic_DNA"/>
</dbReference>
<reference evidence="1 2" key="1">
    <citation type="submission" date="2018-09" db="EMBL/GenBank/DDBJ databases">
        <title>Micromonospora sp. nov. MS1-9, isolated from a root of Musa sp.</title>
        <authorList>
            <person name="Kuncharoen N."/>
            <person name="Kudo T."/>
            <person name="Ohkuma M."/>
            <person name="Yuki M."/>
            <person name="Tanasupawat S."/>
        </authorList>
    </citation>
    <scope>NUCLEOTIDE SEQUENCE [LARGE SCALE GENOMIC DNA]</scope>
    <source>
        <strain evidence="1 2">MS1-9</strain>
    </source>
</reference>
<name>A0A3A9Y2Z7_9ACTN</name>